<dbReference type="RefSeq" id="WP_098355246.1">
    <property type="nucleotide sequence ID" value="NZ_PVRR01000015.1"/>
</dbReference>
<name>A0ABX5DPF4_9BACI</name>
<dbReference type="PROSITE" id="PS50943">
    <property type="entry name" value="HTH_CROC1"/>
    <property type="match status" value="1"/>
</dbReference>
<organism evidence="2 3">
    <name type="scientific">Bacillus wiedmannii</name>
    <dbReference type="NCBI Taxonomy" id="1890302"/>
    <lineage>
        <taxon>Bacteria</taxon>
        <taxon>Bacillati</taxon>
        <taxon>Bacillota</taxon>
        <taxon>Bacilli</taxon>
        <taxon>Bacillales</taxon>
        <taxon>Bacillaceae</taxon>
        <taxon>Bacillus</taxon>
        <taxon>Bacillus cereus group</taxon>
    </lineage>
</organism>
<dbReference type="SUPFAM" id="SSF47413">
    <property type="entry name" value="lambda repressor-like DNA-binding domains"/>
    <property type="match status" value="1"/>
</dbReference>
<dbReference type="EMBL" id="PVRR01000015">
    <property type="protein sequence ID" value="PRT35434.1"/>
    <property type="molecule type" value="Genomic_DNA"/>
</dbReference>
<comment type="caution">
    <text evidence="2">The sequence shown here is derived from an EMBL/GenBank/DDBJ whole genome shotgun (WGS) entry which is preliminary data.</text>
</comment>
<dbReference type="Pfam" id="PF13443">
    <property type="entry name" value="HTH_26"/>
    <property type="match status" value="1"/>
</dbReference>
<dbReference type="Gene3D" id="1.10.260.40">
    <property type="entry name" value="lambda repressor-like DNA-binding domains"/>
    <property type="match status" value="1"/>
</dbReference>
<protein>
    <submittedName>
        <fullName evidence="2">XRE family transcriptional regulator</fullName>
    </submittedName>
</protein>
<proteinExistence type="predicted"/>
<dbReference type="Proteomes" id="UP000239236">
    <property type="component" value="Unassembled WGS sequence"/>
</dbReference>
<keyword evidence="3" id="KW-1185">Reference proteome</keyword>
<reference evidence="2 3" key="1">
    <citation type="submission" date="2018-03" db="EMBL/GenBank/DDBJ databases">
        <title>Genotypic and phenotypic analysis of antagonistic Bacillus spp. isolated from rhizosphere soil of plants in Tibet.</title>
        <authorList>
            <person name="Borriss R."/>
            <person name="Lasch P."/>
            <person name="Wu L."/>
            <person name="Wu H."/>
            <person name="Gao X."/>
        </authorList>
    </citation>
    <scope>NUCLEOTIDE SEQUENCE [LARGE SCALE GENOMIC DNA]</scope>
    <source>
        <strain evidence="2 3">NMSW16</strain>
    </source>
</reference>
<accession>A0ABX5DPF4</accession>
<dbReference type="InterPro" id="IPR001387">
    <property type="entry name" value="Cro/C1-type_HTH"/>
</dbReference>
<gene>
    <name evidence="2" type="ORF">C6357_28595</name>
</gene>
<evidence type="ECO:0000313" key="3">
    <source>
        <dbReference type="Proteomes" id="UP000239236"/>
    </source>
</evidence>
<dbReference type="CDD" id="cd00093">
    <property type="entry name" value="HTH_XRE"/>
    <property type="match status" value="1"/>
</dbReference>
<feature type="domain" description="HTH cro/C1-type" evidence="1">
    <location>
        <begin position="6"/>
        <end position="61"/>
    </location>
</feature>
<sequence>MIKCHLSRLMGERKMSIQDVHEQTGLNRNTISNLYHEKVKRVDYDTIDKLCTLFGCTVGELLEKQ</sequence>
<evidence type="ECO:0000313" key="2">
    <source>
        <dbReference type="EMBL" id="PRT35434.1"/>
    </source>
</evidence>
<evidence type="ECO:0000259" key="1">
    <source>
        <dbReference type="PROSITE" id="PS50943"/>
    </source>
</evidence>
<dbReference type="InterPro" id="IPR010982">
    <property type="entry name" value="Lambda_DNA-bd_dom_sf"/>
</dbReference>